<evidence type="ECO:0000313" key="2">
    <source>
        <dbReference type="Ensembl" id="ENSBMSP00010028838.1"/>
    </source>
</evidence>
<dbReference type="OMA" id="DDIIMCR"/>
<evidence type="ECO:0000256" key="1">
    <source>
        <dbReference type="SAM" id="MobiDB-lite"/>
    </source>
</evidence>
<organism evidence="2">
    <name type="scientific">Balaenoptera musculus</name>
    <name type="common">Blue whale</name>
    <dbReference type="NCBI Taxonomy" id="9771"/>
    <lineage>
        <taxon>Eukaryota</taxon>
        <taxon>Metazoa</taxon>
        <taxon>Chordata</taxon>
        <taxon>Craniata</taxon>
        <taxon>Vertebrata</taxon>
        <taxon>Euteleostomi</taxon>
        <taxon>Mammalia</taxon>
        <taxon>Eutheria</taxon>
        <taxon>Laurasiatheria</taxon>
        <taxon>Artiodactyla</taxon>
        <taxon>Whippomorpha</taxon>
        <taxon>Cetacea</taxon>
        <taxon>Mysticeti</taxon>
        <taxon>Balaenopteridae</taxon>
        <taxon>Balaenoptera</taxon>
    </lineage>
</organism>
<feature type="compositionally biased region" description="Basic and acidic residues" evidence="1">
    <location>
        <begin position="66"/>
        <end position="78"/>
    </location>
</feature>
<feature type="compositionally biased region" description="Polar residues" evidence="1">
    <location>
        <begin position="51"/>
        <end position="65"/>
    </location>
</feature>
<dbReference type="AlphaFoldDB" id="A0A8C0E1X1"/>
<name>A0A8C0E1X1_BALMU</name>
<sequence>MASVSELIFHGKVLTDTKNRGGMDFLDMSLDDIIMCRKIDGVNTEERKNETQNNKTSTSVSIQQSDADKHRQQRGEVQ</sequence>
<reference evidence="2" key="1">
    <citation type="submission" date="2023-09" db="UniProtKB">
        <authorList>
            <consortium name="Ensembl"/>
        </authorList>
    </citation>
    <scope>IDENTIFICATION</scope>
</reference>
<proteinExistence type="predicted"/>
<dbReference type="GeneTree" id="ENSGT01140000282946"/>
<dbReference type="Ensembl" id="ENSBMST00010031751.1">
    <property type="protein sequence ID" value="ENSBMSP00010028838.1"/>
    <property type="gene ID" value="ENSBMSG00010020947.1"/>
</dbReference>
<protein>
    <submittedName>
        <fullName evidence="2">Uncharacterized protein</fullName>
    </submittedName>
</protein>
<feature type="region of interest" description="Disordered" evidence="1">
    <location>
        <begin position="43"/>
        <end position="78"/>
    </location>
</feature>
<accession>A0A8C0E1X1</accession>